<proteinExistence type="predicted"/>
<evidence type="ECO:0000256" key="1">
    <source>
        <dbReference type="SAM" id="Phobius"/>
    </source>
</evidence>
<organism evidence="2 3">
    <name type="scientific">Minwuia thermotolerans</name>
    <dbReference type="NCBI Taxonomy" id="2056226"/>
    <lineage>
        <taxon>Bacteria</taxon>
        <taxon>Pseudomonadati</taxon>
        <taxon>Pseudomonadota</taxon>
        <taxon>Alphaproteobacteria</taxon>
        <taxon>Minwuiales</taxon>
        <taxon>Minwuiaceae</taxon>
        <taxon>Minwuia</taxon>
    </lineage>
</organism>
<dbReference type="AlphaFoldDB" id="A0A2M9G5D4"/>
<dbReference type="OrthoDB" id="8444739at2"/>
<feature type="transmembrane region" description="Helical" evidence="1">
    <location>
        <begin position="44"/>
        <end position="63"/>
    </location>
</feature>
<dbReference type="RefSeq" id="WP_109792201.1">
    <property type="nucleotide sequence ID" value="NZ_PHIG01000012.1"/>
</dbReference>
<reference evidence="2 3" key="1">
    <citation type="submission" date="2017-11" db="EMBL/GenBank/DDBJ databases">
        <title>Draft genome sequence of Rhizobiales bacterium SY3-13.</title>
        <authorList>
            <person name="Sun C."/>
        </authorList>
    </citation>
    <scope>NUCLEOTIDE SEQUENCE [LARGE SCALE GENOMIC DNA]</scope>
    <source>
        <strain evidence="2 3">SY3-13</strain>
    </source>
</reference>
<accession>A0A2M9G5D4</accession>
<feature type="transmembrane region" description="Helical" evidence="1">
    <location>
        <begin position="166"/>
        <end position="183"/>
    </location>
</feature>
<dbReference type="InterPro" id="IPR007272">
    <property type="entry name" value="Sulf_transp_TsuA/YedE"/>
</dbReference>
<keyword evidence="1" id="KW-0472">Membrane</keyword>
<protein>
    <submittedName>
        <fullName evidence="2">Uncharacterized protein</fullName>
    </submittedName>
</protein>
<dbReference type="Pfam" id="PF04143">
    <property type="entry name" value="Sulf_transp"/>
    <property type="match status" value="1"/>
</dbReference>
<gene>
    <name evidence="2" type="ORF">CVT23_04375</name>
</gene>
<name>A0A2M9G5D4_9PROT</name>
<dbReference type="EMBL" id="PHIG01000012">
    <property type="protein sequence ID" value="PJK30910.1"/>
    <property type="molecule type" value="Genomic_DNA"/>
</dbReference>
<dbReference type="Proteomes" id="UP000229498">
    <property type="component" value="Unassembled WGS sequence"/>
</dbReference>
<keyword evidence="1" id="KW-1133">Transmembrane helix</keyword>
<keyword evidence="1" id="KW-0812">Transmembrane</keyword>
<comment type="caution">
    <text evidence="2">The sequence shown here is derived from an EMBL/GenBank/DDBJ whole genome shotgun (WGS) entry which is preliminary data.</text>
</comment>
<feature type="transmembrane region" description="Helical" evidence="1">
    <location>
        <begin position="75"/>
        <end position="94"/>
    </location>
</feature>
<keyword evidence="3" id="KW-1185">Reference proteome</keyword>
<evidence type="ECO:0000313" key="2">
    <source>
        <dbReference type="EMBL" id="PJK30910.1"/>
    </source>
</evidence>
<evidence type="ECO:0000313" key="3">
    <source>
        <dbReference type="Proteomes" id="UP000229498"/>
    </source>
</evidence>
<sequence>MTEMLLAIVLGAAFGATLDRIGATNPGYIIRMLNLTETHLMKTIFTGIGVASVLLFGGLLLGVVDPGHLSVKSAYAGVFIGGLLLGAGFAVAGYCPGTGLTALATGRKDALFFAIGGLCGAAAYMVSYEDFAGSAMLADIAGGKTTLGLIEGAGYPALFESLSGEILGIAVGVVFIAIGLLLPHRLTGKPRSIAAE</sequence>